<keyword evidence="3" id="KW-1185">Reference proteome</keyword>
<accession>A0A1J4J5Z5</accession>
<evidence type="ECO:0000313" key="2">
    <source>
        <dbReference type="EMBL" id="OHS93575.1"/>
    </source>
</evidence>
<evidence type="ECO:0000313" key="3">
    <source>
        <dbReference type="Proteomes" id="UP000179807"/>
    </source>
</evidence>
<reference evidence="2" key="1">
    <citation type="submission" date="2016-10" db="EMBL/GenBank/DDBJ databases">
        <authorList>
            <person name="Benchimol M."/>
            <person name="Almeida L.G."/>
            <person name="Vasconcelos A.T."/>
            <person name="Perreira-Neves A."/>
            <person name="Rosa I.A."/>
            <person name="Tasca T."/>
            <person name="Bogo M.R."/>
            <person name="de Souza W."/>
        </authorList>
    </citation>
    <scope>NUCLEOTIDE SEQUENCE [LARGE SCALE GENOMIC DNA]</scope>
    <source>
        <strain evidence="2">K</strain>
    </source>
</reference>
<comment type="caution">
    <text evidence="2">The sequence shown here is derived from an EMBL/GenBank/DDBJ whole genome shotgun (WGS) entry which is preliminary data.</text>
</comment>
<protein>
    <recommendedName>
        <fullName evidence="4">Secreted protein</fullName>
    </recommendedName>
</protein>
<dbReference type="EMBL" id="MLAK01001389">
    <property type="protein sequence ID" value="OHS93575.1"/>
    <property type="molecule type" value="Genomic_DNA"/>
</dbReference>
<dbReference type="AlphaFoldDB" id="A0A1J4J5Z5"/>
<proteinExistence type="predicted"/>
<dbReference type="Proteomes" id="UP000179807">
    <property type="component" value="Unassembled WGS sequence"/>
</dbReference>
<name>A0A1J4J5Z5_9EUKA</name>
<dbReference type="VEuPathDB" id="TrichDB:TRFO_40164"/>
<organism evidence="2 3">
    <name type="scientific">Tritrichomonas foetus</name>
    <dbReference type="NCBI Taxonomy" id="1144522"/>
    <lineage>
        <taxon>Eukaryota</taxon>
        <taxon>Metamonada</taxon>
        <taxon>Parabasalia</taxon>
        <taxon>Tritrichomonadida</taxon>
        <taxon>Tritrichomonadidae</taxon>
        <taxon>Tritrichomonas</taxon>
    </lineage>
</organism>
<feature type="signal peptide" evidence="1">
    <location>
        <begin position="1"/>
        <end position="21"/>
    </location>
</feature>
<keyword evidence="1" id="KW-0732">Signal</keyword>
<dbReference type="GeneID" id="94847742"/>
<sequence length="72" mass="8483">MIPIFVLYLLMALCIVVEYLASVSYTHLNYSTQLQTIQHSYKLFYTVTNYSTQLQAILYSYKLFYIVTSYST</sequence>
<feature type="chain" id="PRO_5009630149" description="Secreted protein" evidence="1">
    <location>
        <begin position="22"/>
        <end position="72"/>
    </location>
</feature>
<evidence type="ECO:0008006" key="4">
    <source>
        <dbReference type="Google" id="ProtNLM"/>
    </source>
</evidence>
<evidence type="ECO:0000256" key="1">
    <source>
        <dbReference type="SAM" id="SignalP"/>
    </source>
</evidence>
<gene>
    <name evidence="2" type="ORF">TRFO_40164</name>
</gene>
<dbReference type="RefSeq" id="XP_068346712.1">
    <property type="nucleotide sequence ID" value="XM_068513038.1"/>
</dbReference>